<dbReference type="RefSeq" id="WP_110020025.1">
    <property type="nucleotide sequence ID" value="NZ_QGTJ01000013.1"/>
</dbReference>
<dbReference type="InterPro" id="IPR010941">
    <property type="entry name" value="PhaC_N"/>
</dbReference>
<comment type="caution">
    <text evidence="6">The sequence shown here is derived from an EMBL/GenBank/DDBJ whole genome shotgun (WGS) entry which is preliminary data.</text>
</comment>
<evidence type="ECO:0000256" key="1">
    <source>
        <dbReference type="ARBA" id="ARBA00004496"/>
    </source>
</evidence>
<evidence type="ECO:0000256" key="3">
    <source>
        <dbReference type="ARBA" id="ARBA00022679"/>
    </source>
</evidence>
<dbReference type="PANTHER" id="PTHR36837">
    <property type="entry name" value="POLY(3-HYDROXYALKANOATE) POLYMERASE SUBUNIT PHAC"/>
    <property type="match status" value="1"/>
</dbReference>
<dbReference type="Pfam" id="PF11339">
    <property type="entry name" value="DUF3141"/>
    <property type="match status" value="1"/>
</dbReference>
<keyword evidence="3" id="KW-0808">Transferase</keyword>
<reference evidence="6 7" key="1">
    <citation type="submission" date="2018-05" db="EMBL/GenBank/DDBJ databases">
        <title>Genomic Encyclopedia of Type Strains, Phase IV (KMG-IV): sequencing the most valuable type-strain genomes for metagenomic binning, comparative biology and taxonomic classification.</title>
        <authorList>
            <person name="Goeker M."/>
        </authorList>
    </citation>
    <scope>NUCLEOTIDE SEQUENCE [LARGE SCALE GENOMIC DNA]</scope>
    <source>
        <strain evidence="6 7">DSM 23606</strain>
    </source>
</reference>
<dbReference type="InterPro" id="IPR051321">
    <property type="entry name" value="PHA/PHB_synthase"/>
</dbReference>
<organism evidence="6 7">
    <name type="scientific">Plasticicumulans acidivorans</name>
    <dbReference type="NCBI Taxonomy" id="886464"/>
    <lineage>
        <taxon>Bacteria</taxon>
        <taxon>Pseudomonadati</taxon>
        <taxon>Pseudomonadota</taxon>
        <taxon>Gammaproteobacteria</taxon>
        <taxon>Candidatus Competibacteraceae</taxon>
        <taxon>Plasticicumulans</taxon>
    </lineage>
</organism>
<comment type="subcellular location">
    <subcellularLocation>
        <location evidence="1">Cytoplasm</location>
    </subcellularLocation>
</comment>
<dbReference type="InterPro" id="IPR024501">
    <property type="entry name" value="DUF3141"/>
</dbReference>
<name>A0A317MQM9_9GAMM</name>
<evidence type="ECO:0000256" key="2">
    <source>
        <dbReference type="ARBA" id="ARBA00022490"/>
    </source>
</evidence>
<dbReference type="Gene3D" id="3.40.50.1820">
    <property type="entry name" value="alpha/beta hydrolase"/>
    <property type="match status" value="1"/>
</dbReference>
<dbReference type="PANTHER" id="PTHR36837:SF5">
    <property type="entry name" value="POLY-3-HYDROXYBUTYRATE SYNTHASE"/>
    <property type="match status" value="1"/>
</dbReference>
<evidence type="ECO:0000256" key="4">
    <source>
        <dbReference type="ARBA" id="ARBA00023315"/>
    </source>
</evidence>
<dbReference type="NCBIfam" id="TIGR01838">
    <property type="entry name" value="PHA_synth_I"/>
    <property type="match status" value="1"/>
</dbReference>
<dbReference type="SUPFAM" id="SSF53474">
    <property type="entry name" value="alpha/beta-Hydrolases"/>
    <property type="match status" value="1"/>
</dbReference>
<keyword evidence="7" id="KW-1185">Reference proteome</keyword>
<evidence type="ECO:0000259" key="5">
    <source>
        <dbReference type="Pfam" id="PF07167"/>
    </source>
</evidence>
<dbReference type="InterPro" id="IPR010963">
    <property type="entry name" value="PHA_synth_I"/>
</dbReference>
<dbReference type="OrthoDB" id="7208816at2"/>
<accession>A0A317MQM9</accession>
<sequence>MPAQSTPAKLPGWEDFAAITDPFGIADSWRQSLQSWLTHPDQLGERYQQFATDWLAVNQQIWQRLCGITTGDAIPVIEHDERFHDPAWSTHPGFDALKEIYLLHTRALVDAIYASPGLDTKTAQRAAFWVKQWLDAVAPSNFFWTNPTAIDHALESNGESLRQGAANFARDLAAGDVLMVDPHAFTLGRDLATTPGEVVLRNELLELIQYTPTTPQVRSMPVLIVAPWINKFYILDLKPRNSLVRYLVSQGFTVFVTSWKNPGPEARDTGFEDYLIKGVLAAVDTAREITGAEQIHAVGYCLGGTTLTSLMAWFAADAATTPPIAHWTLFTTLTDFSDPGEIGVFLSEAAVGFIEQGMAGKGYLDGREMARSFRMLRPNSLIWHYVVHSYLYGEALPAFDVLFWNMDATRMRAAMHSWYLRELYLGNHLAQGALTIAGRRLDLGSIRQPLYAVGCEQDHIAPWKQTFRTCGLVGGPVRYVLATSGHILGIINPPVDPPKRRYWVGDASGCSDAEQWRASIAKVPGSWWEDWTAWLHERCGEWRDAPAAAGSAGHPPLAAAPGCYVLEK</sequence>
<proteinExistence type="predicted"/>
<dbReference type="Pfam" id="PF07167">
    <property type="entry name" value="PhaC_N"/>
    <property type="match status" value="1"/>
</dbReference>
<dbReference type="GO" id="GO:0005737">
    <property type="term" value="C:cytoplasm"/>
    <property type="evidence" value="ECO:0007669"/>
    <property type="project" value="UniProtKB-SubCell"/>
</dbReference>
<dbReference type="EMBL" id="QGTJ01000013">
    <property type="protein sequence ID" value="PWV58830.1"/>
    <property type="molecule type" value="Genomic_DNA"/>
</dbReference>
<evidence type="ECO:0000313" key="7">
    <source>
        <dbReference type="Proteomes" id="UP000246569"/>
    </source>
</evidence>
<evidence type="ECO:0000313" key="6">
    <source>
        <dbReference type="EMBL" id="PWV58830.1"/>
    </source>
</evidence>
<dbReference type="GO" id="GO:0016746">
    <property type="term" value="F:acyltransferase activity"/>
    <property type="evidence" value="ECO:0007669"/>
    <property type="project" value="UniProtKB-KW"/>
</dbReference>
<dbReference type="AlphaFoldDB" id="A0A317MQM9"/>
<feature type="domain" description="Poly-beta-hydroxybutyrate polymerase N-terminal" evidence="5">
    <location>
        <begin position="80"/>
        <end position="247"/>
    </location>
</feature>
<keyword evidence="2" id="KW-0963">Cytoplasm</keyword>
<dbReference type="Proteomes" id="UP000246569">
    <property type="component" value="Unassembled WGS sequence"/>
</dbReference>
<dbReference type="GO" id="GO:0042619">
    <property type="term" value="P:poly-hydroxybutyrate biosynthetic process"/>
    <property type="evidence" value="ECO:0007669"/>
    <property type="project" value="InterPro"/>
</dbReference>
<dbReference type="InterPro" id="IPR029058">
    <property type="entry name" value="AB_hydrolase_fold"/>
</dbReference>
<protein>
    <submittedName>
        <fullName evidence="6">Polyhydroxyalkanoate synthase</fullName>
    </submittedName>
</protein>
<keyword evidence="4" id="KW-0012">Acyltransferase</keyword>
<gene>
    <name evidence="6" type="ORF">C7443_11310</name>
</gene>